<evidence type="ECO:0000313" key="5">
    <source>
        <dbReference type="EMBL" id="EWC77650.1"/>
    </source>
</evidence>
<dbReference type="GO" id="GO:0046789">
    <property type="term" value="F:host cell surface receptor binding"/>
    <property type="evidence" value="ECO:0007669"/>
    <property type="project" value="InterPro"/>
</dbReference>
<dbReference type="InterPro" id="IPR042202">
    <property type="entry name" value="Duffy-ag-bd_sf"/>
</dbReference>
<dbReference type="EMBL" id="KE124483">
    <property type="protein sequence ID" value="EWC77650.1"/>
    <property type="molecule type" value="Genomic_DNA"/>
</dbReference>
<feature type="domain" description="Plasmodium falciparum erythrocyte membrane protein-1 N-terminal segment" evidence="3">
    <location>
        <begin position="16"/>
        <end position="51"/>
    </location>
</feature>
<dbReference type="AlphaFoldDB" id="W7JF90"/>
<evidence type="ECO:0000259" key="3">
    <source>
        <dbReference type="Pfam" id="PF15447"/>
    </source>
</evidence>
<name>W7JF90_PLAFA</name>
<dbReference type="Pfam" id="PF05424">
    <property type="entry name" value="Duffy_binding"/>
    <property type="match status" value="1"/>
</dbReference>
<dbReference type="Gene3D" id="1.20.58.830">
    <property type="match status" value="1"/>
</dbReference>
<gene>
    <name evidence="5" type="ORF">C923_01680</name>
</gene>
<dbReference type="OrthoDB" id="379270at2759"/>
<evidence type="ECO:0000256" key="1">
    <source>
        <dbReference type="SAM" id="MobiDB-lite"/>
    </source>
</evidence>
<sequence length="424" mass="48604">MGPPTTATSNSNDNRTARDILEGFGAEIQKKAHADAVQRGSGLKGVLSNATYPKDKNPTNTTPSDPCGLDHQYHTNVTGGFGRNYPCANRSNIRFSDKYGGQCTDSKIKGNDDNTGGACAPLRRLFLCDHHLSHMEEHKINDIHNLLLEVSLAAKYEGTSLVDNHKEYTKTHGDFDSNICTVLARSFADIGDIIRGKDLFIGYNQKDRNEKAKLQENLTKIFNEIYNGLNKTIQSQYNGDAPTYYKLREDWWNANRKEIWKAMTCVAPENAYIIKRRFDGGDIENLILTHPKCGHDTDPPVVDYIPQRLRWMSEWSEYFCNVLNKEIDEMNNQCKDCEMSRRCNDDSEGGKCKKCKEQCQIFKELVSKWKNEFDKQSMKYKELYIKASTNITKQNSSSPERGYRRNHRRRGYDDDTNVQLFLKK</sequence>
<dbReference type="InterPro" id="IPR029210">
    <property type="entry name" value="PfEMP1_NTS"/>
</dbReference>
<accession>W7JF90</accession>
<dbReference type="GO" id="GO:0016020">
    <property type="term" value="C:membrane"/>
    <property type="evidence" value="ECO:0007669"/>
    <property type="project" value="InterPro"/>
</dbReference>
<protein>
    <submittedName>
        <fullName evidence="5">Uncharacterized protein</fullName>
    </submittedName>
</protein>
<dbReference type="InterPro" id="IPR008602">
    <property type="entry name" value="Duffy-antigen-binding"/>
</dbReference>
<feature type="non-terminal residue" evidence="5">
    <location>
        <position position="424"/>
    </location>
</feature>
<dbReference type="Pfam" id="PF15447">
    <property type="entry name" value="NTS"/>
    <property type="match status" value="1"/>
</dbReference>
<reference evidence="5 6" key="1">
    <citation type="submission" date="2013-02" db="EMBL/GenBank/DDBJ databases">
        <title>The Genome Sequence of Plasmodium falciparum UGT5.1.</title>
        <authorList>
            <consortium name="The Broad Institute Genome Sequencing Platform"/>
            <consortium name="The Broad Institute Genome Sequencing Center for Infectious Disease"/>
            <person name="Neafsey D."/>
            <person name="Cheeseman I."/>
            <person name="Volkman S."/>
            <person name="Adams J."/>
            <person name="Walker B."/>
            <person name="Young S.K."/>
            <person name="Zeng Q."/>
            <person name="Gargeya S."/>
            <person name="Fitzgerald M."/>
            <person name="Haas B."/>
            <person name="Abouelleil A."/>
            <person name="Alvarado L."/>
            <person name="Arachchi H.M."/>
            <person name="Berlin A.M."/>
            <person name="Chapman S.B."/>
            <person name="Dewar J."/>
            <person name="Goldberg J."/>
            <person name="Griggs A."/>
            <person name="Gujja S."/>
            <person name="Hansen M."/>
            <person name="Howarth C."/>
            <person name="Imamovic A."/>
            <person name="Larimer J."/>
            <person name="McCowan C."/>
            <person name="Murphy C."/>
            <person name="Neiman D."/>
            <person name="Pearson M."/>
            <person name="Priest M."/>
            <person name="Roberts A."/>
            <person name="Saif S."/>
            <person name="Shea T."/>
            <person name="Sisk P."/>
            <person name="Sykes S."/>
            <person name="Wortman J."/>
            <person name="Nusbaum C."/>
            <person name="Birren B."/>
        </authorList>
    </citation>
    <scope>NUCLEOTIDE SEQUENCE [LARGE SCALE GENOMIC DNA]</scope>
    <source>
        <strain evidence="5 6">UGT5.1</strain>
    </source>
</reference>
<dbReference type="Gene3D" id="1.20.1310.20">
    <property type="entry name" value="Duffy-antigen binding domain"/>
    <property type="match status" value="1"/>
</dbReference>
<feature type="domain" description="Duffy-binding-like" evidence="4">
    <location>
        <begin position="314"/>
        <end position="399"/>
    </location>
</feature>
<feature type="region of interest" description="Disordered" evidence="1">
    <location>
        <begin position="392"/>
        <end position="411"/>
    </location>
</feature>
<dbReference type="Pfam" id="PF22672">
    <property type="entry name" value="DBL_C"/>
    <property type="match status" value="1"/>
</dbReference>
<evidence type="ECO:0000259" key="2">
    <source>
        <dbReference type="Pfam" id="PF05424"/>
    </source>
</evidence>
<feature type="region of interest" description="Disordered" evidence="1">
    <location>
        <begin position="46"/>
        <end position="70"/>
    </location>
</feature>
<feature type="domain" description="Duffy-antigen binding" evidence="2">
    <location>
        <begin position="117"/>
        <end position="310"/>
    </location>
</feature>
<organism evidence="5 6">
    <name type="scientific">Plasmodium falciparum UGT5.1</name>
    <dbReference type="NCBI Taxonomy" id="1237627"/>
    <lineage>
        <taxon>Eukaryota</taxon>
        <taxon>Sar</taxon>
        <taxon>Alveolata</taxon>
        <taxon>Apicomplexa</taxon>
        <taxon>Aconoidasida</taxon>
        <taxon>Haemosporida</taxon>
        <taxon>Plasmodiidae</taxon>
        <taxon>Plasmodium</taxon>
        <taxon>Plasmodium (Laverania)</taxon>
    </lineage>
</organism>
<evidence type="ECO:0000259" key="4">
    <source>
        <dbReference type="Pfam" id="PF22672"/>
    </source>
</evidence>
<evidence type="ECO:0000313" key="6">
    <source>
        <dbReference type="Proteomes" id="UP000030697"/>
    </source>
</evidence>
<dbReference type="Proteomes" id="UP000030697">
    <property type="component" value="Unassembled WGS sequence"/>
</dbReference>
<proteinExistence type="predicted"/>
<dbReference type="InterPro" id="IPR054595">
    <property type="entry name" value="DBL_C"/>
</dbReference>
<dbReference type="SUPFAM" id="SSF140924">
    <property type="entry name" value="Duffy binding domain-like"/>
    <property type="match status" value="1"/>
</dbReference>